<keyword evidence="1" id="KW-0732">Signal</keyword>
<protein>
    <submittedName>
        <fullName evidence="2">RlpA-like double-psi beta-barrel-protein domain-containing protein-containing protein</fullName>
    </submittedName>
</protein>
<proteinExistence type="predicted"/>
<evidence type="ECO:0000313" key="2">
    <source>
        <dbReference type="EMBL" id="KAK0740004.1"/>
    </source>
</evidence>
<keyword evidence="3" id="KW-1185">Reference proteome</keyword>
<dbReference type="SUPFAM" id="SSF50685">
    <property type="entry name" value="Barwin-like endoglucanases"/>
    <property type="match status" value="1"/>
</dbReference>
<dbReference type="PANTHER" id="PTHR31836">
    <property type="match status" value="1"/>
</dbReference>
<dbReference type="EMBL" id="JAUKUD010000006">
    <property type="protein sequence ID" value="KAK0740004.1"/>
    <property type="molecule type" value="Genomic_DNA"/>
</dbReference>
<dbReference type="Gene3D" id="2.40.40.10">
    <property type="entry name" value="RlpA-like domain"/>
    <property type="match status" value="1"/>
</dbReference>
<feature type="non-terminal residue" evidence="2">
    <location>
        <position position="113"/>
    </location>
</feature>
<evidence type="ECO:0000313" key="3">
    <source>
        <dbReference type="Proteomes" id="UP001172155"/>
    </source>
</evidence>
<dbReference type="InterPro" id="IPR051477">
    <property type="entry name" value="Expansin_CellWall"/>
</dbReference>
<evidence type="ECO:0000256" key="1">
    <source>
        <dbReference type="ARBA" id="ARBA00022729"/>
    </source>
</evidence>
<dbReference type="AlphaFoldDB" id="A0AA40BTE0"/>
<accession>A0AA40BTE0</accession>
<feature type="non-terminal residue" evidence="2">
    <location>
        <position position="1"/>
    </location>
</feature>
<comment type="caution">
    <text evidence="2">The sequence shown here is derived from an EMBL/GenBank/DDBJ whole genome shotgun (WGS) entry which is preliminary data.</text>
</comment>
<gene>
    <name evidence="2" type="ORF">B0T18DRAFT_298985</name>
</gene>
<dbReference type="PANTHER" id="PTHR31836:SF28">
    <property type="entry name" value="SRCR DOMAIN-CONTAINING PROTEIN-RELATED"/>
    <property type="match status" value="1"/>
</dbReference>
<dbReference type="InterPro" id="IPR036908">
    <property type="entry name" value="RlpA-like_sf"/>
</dbReference>
<sequence>GNLTYFSPALGACGWTSSDTDAVCAIPHDIFDGAAPRVSSGGNPDRNPLCGRLIRVTSFLAAAGNTKRQVSVDVMVADRCVDCEANDLDLSLGAFKQIAPEGSGAVSGKWQWL</sequence>
<dbReference type="Proteomes" id="UP001172155">
    <property type="component" value="Unassembled WGS sequence"/>
</dbReference>
<dbReference type="CDD" id="cd22191">
    <property type="entry name" value="DPBB_RlpA_EXP_N-like"/>
    <property type="match status" value="1"/>
</dbReference>
<name>A0AA40BTE0_9PEZI</name>
<organism evidence="2 3">
    <name type="scientific">Schizothecium vesticola</name>
    <dbReference type="NCBI Taxonomy" id="314040"/>
    <lineage>
        <taxon>Eukaryota</taxon>
        <taxon>Fungi</taxon>
        <taxon>Dikarya</taxon>
        <taxon>Ascomycota</taxon>
        <taxon>Pezizomycotina</taxon>
        <taxon>Sordariomycetes</taxon>
        <taxon>Sordariomycetidae</taxon>
        <taxon>Sordariales</taxon>
        <taxon>Schizotheciaceae</taxon>
        <taxon>Schizothecium</taxon>
    </lineage>
</organism>
<reference evidence="2" key="1">
    <citation type="submission" date="2023-06" db="EMBL/GenBank/DDBJ databases">
        <title>Genome-scale phylogeny and comparative genomics of the fungal order Sordariales.</title>
        <authorList>
            <consortium name="Lawrence Berkeley National Laboratory"/>
            <person name="Hensen N."/>
            <person name="Bonometti L."/>
            <person name="Westerberg I."/>
            <person name="Brannstrom I.O."/>
            <person name="Guillou S."/>
            <person name="Cros-Aarteil S."/>
            <person name="Calhoun S."/>
            <person name="Haridas S."/>
            <person name="Kuo A."/>
            <person name="Mondo S."/>
            <person name="Pangilinan J."/>
            <person name="Riley R."/>
            <person name="LaButti K."/>
            <person name="Andreopoulos B."/>
            <person name="Lipzen A."/>
            <person name="Chen C."/>
            <person name="Yanf M."/>
            <person name="Daum C."/>
            <person name="Ng V."/>
            <person name="Clum A."/>
            <person name="Steindorff A."/>
            <person name="Ohm R."/>
            <person name="Martin F."/>
            <person name="Silar P."/>
            <person name="Natvig D."/>
            <person name="Lalanne C."/>
            <person name="Gautier V."/>
            <person name="Ament-velasquez S.L."/>
            <person name="Kruys A."/>
            <person name="Hutchinson M.I."/>
            <person name="Powell A.J."/>
            <person name="Barry K."/>
            <person name="Miller A.N."/>
            <person name="Grigoriev I.V."/>
            <person name="Debuchy R."/>
            <person name="Gladieux P."/>
            <person name="Thoren M.H."/>
            <person name="Johannesson H."/>
        </authorList>
    </citation>
    <scope>NUCLEOTIDE SEQUENCE</scope>
    <source>
        <strain evidence="2">SMH3187-1</strain>
    </source>
</reference>